<dbReference type="KEGG" id="alq:C7Y71_007300"/>
<accession>A0A5P8E7H8</accession>
<keyword evidence="2" id="KW-1185">Reference proteome</keyword>
<reference evidence="1 2" key="1">
    <citation type="submission" date="2018-11" db="EMBL/GenBank/DDBJ databases">
        <authorList>
            <person name="Na S.W."/>
            <person name="Baik M."/>
        </authorList>
    </citation>
    <scope>NUCLEOTIDE SEQUENCE [LARGE SCALE GENOMIC DNA]</scope>
    <source>
        <strain evidence="1 2">E39</strain>
    </source>
</reference>
<dbReference type="AlphaFoldDB" id="A0A5P8E7H8"/>
<evidence type="ECO:0000313" key="1">
    <source>
        <dbReference type="EMBL" id="QFQ12840.1"/>
    </source>
</evidence>
<evidence type="ECO:0000313" key="2">
    <source>
        <dbReference type="Proteomes" id="UP000249375"/>
    </source>
</evidence>
<name>A0A5P8E7H8_9BACT</name>
<gene>
    <name evidence="1" type="ORF">C7Y71_007300</name>
</gene>
<dbReference type="Proteomes" id="UP000249375">
    <property type="component" value="Chromosome"/>
</dbReference>
<protein>
    <submittedName>
        <fullName evidence="1">Uncharacterized protein</fullName>
    </submittedName>
</protein>
<organism evidence="1 2">
    <name type="scientific">Pseudoprevotella muciniphila</name>
    <dbReference type="NCBI Taxonomy" id="2133944"/>
    <lineage>
        <taxon>Bacteria</taxon>
        <taxon>Pseudomonadati</taxon>
        <taxon>Bacteroidota</taxon>
        <taxon>Bacteroidia</taxon>
        <taxon>Bacteroidales</taxon>
        <taxon>Prevotellaceae</taxon>
        <taxon>Pseudoprevotella</taxon>
    </lineage>
</organism>
<proteinExistence type="predicted"/>
<dbReference type="EMBL" id="CP033459">
    <property type="protein sequence ID" value="QFQ12840.1"/>
    <property type="molecule type" value="Genomic_DNA"/>
</dbReference>
<sequence length="183" mass="20316">MLFVCCTGKPEVKETEVSKADTVATDNKGMDVALNNIKSHQEDIQALWEMTFGDKKFTKYAVAGDYVVVGSEDGKDCLLLSFYKDMKDAENFDGIALKDGQTLSIQGSALVVNDKDKTTYYEQTESEGFNELFTATEKDGKKTYTNDQNEPYQESDAQAFITKIGNEAAKPLADLLGEWQSLK</sequence>